<keyword evidence="6" id="KW-0963">Cytoplasm</keyword>
<evidence type="ECO:0000256" key="5">
    <source>
        <dbReference type="ARBA" id="ARBA00012759"/>
    </source>
</evidence>
<evidence type="ECO:0000256" key="9">
    <source>
        <dbReference type="ARBA" id="ARBA00022723"/>
    </source>
</evidence>
<dbReference type="AlphaFoldDB" id="A0A7L0JZP4"/>
<feature type="non-terminal residue" evidence="23">
    <location>
        <position position="711"/>
    </location>
</feature>
<dbReference type="PROSITE" id="PS01358">
    <property type="entry name" value="ZF_RANBP2_1"/>
    <property type="match status" value="3"/>
</dbReference>
<evidence type="ECO:0000256" key="3">
    <source>
        <dbReference type="ARBA" id="ARBA00004496"/>
    </source>
</evidence>
<dbReference type="Pfam" id="PF02338">
    <property type="entry name" value="OTU"/>
    <property type="match status" value="1"/>
</dbReference>
<evidence type="ECO:0000256" key="17">
    <source>
        <dbReference type="ARBA" id="ARBA00023242"/>
    </source>
</evidence>
<dbReference type="Pfam" id="PF18418">
    <property type="entry name" value="AnkUBD"/>
    <property type="match status" value="1"/>
</dbReference>
<dbReference type="EMBL" id="VXAL01009481">
    <property type="protein sequence ID" value="NXK49948.1"/>
    <property type="molecule type" value="Genomic_DNA"/>
</dbReference>
<evidence type="ECO:0000259" key="22">
    <source>
        <dbReference type="PROSITE" id="PS50802"/>
    </source>
</evidence>
<evidence type="ECO:0000313" key="23">
    <source>
        <dbReference type="EMBL" id="NXK49948.1"/>
    </source>
</evidence>
<feature type="domain" description="RanBP2-type" evidence="21">
    <location>
        <begin position="6"/>
        <end position="36"/>
    </location>
</feature>
<evidence type="ECO:0000256" key="11">
    <source>
        <dbReference type="ARBA" id="ARBA00022771"/>
    </source>
</evidence>
<comment type="similarity">
    <text evidence="4">Belongs to the peptidase C64 family.</text>
</comment>
<dbReference type="InterPro" id="IPR051346">
    <property type="entry name" value="OTU_Deubiquitinase"/>
</dbReference>
<dbReference type="Gene3D" id="1.25.40.560">
    <property type="match status" value="1"/>
</dbReference>
<evidence type="ECO:0000256" key="4">
    <source>
        <dbReference type="ARBA" id="ARBA00005865"/>
    </source>
</evidence>
<dbReference type="InterPro" id="IPR041294">
    <property type="entry name" value="AnkUBD"/>
</dbReference>
<name>A0A7L0JZP4_CHATO</name>
<sequence>ECTMTERGIKWACEYCTYENWPSAIKCTMCRAQRPSGTIITEDPFKSGSSDIGRDWDPTSTEGGSSPLICPDSSARPRVKSSYSMESANKWSCHMCTYLNWPRAIRCTQCLSQRRTRSPTESPQSSGSGSRPVPFSVDPCEEYNDRNKLNTRAQHWTCSVCTYENWAKARKCVVCDHPRPNNIEAIELADTDEASSIINEQDRARWRGSCSSGNSQRRSPPTTKRESDVKMDFQRIELAGAVGSKEELEVDFKKLKQIKNRMKKTDWLFLNACVGVVEGDLAAVEAYKSSGGDIARQLTADEVRLLNRPSAFDVGYTLVHLAIRFQRQDMLAILLTEVSQHAAKCIPAMVCPEVTEQIRREIAASLHQRKGDFACYFLTDLVTFTLPADIEDLPPTVQEKLFDEVLDRDVQKELEEESPIINWSLELGTRLDSRLYALWNRTAGDCLLDSVLQATWGIYDKDSVLRKALHDSLHDCSHWFYTRWKEWESWYSQSFGLHFSLREEQWQEDWAFILSLASQPGASLEQTHIFVLAHILRRPIIVYGVKYYKSFRGETLGYTRFQGVYLPLLWEQSFCWKSPIALGYTRGHFSALVAMENDGYGNRGAGANLNTDDDVTVTFLPLVDSERKLLHIHFLSAQEIGNEEQQEKLLREWLDCCVTEGGVLVAMQKSSRRRNHPLVTQMVEKWLDRYRQIRPCTSLSDGEEDEDDDDE</sequence>
<dbReference type="PROSITE" id="PS50199">
    <property type="entry name" value="ZF_RANBP2_2"/>
    <property type="match status" value="3"/>
</dbReference>
<evidence type="ECO:0000313" key="24">
    <source>
        <dbReference type="Proteomes" id="UP000537522"/>
    </source>
</evidence>
<evidence type="ECO:0000256" key="1">
    <source>
        <dbReference type="ARBA" id="ARBA00000707"/>
    </source>
</evidence>
<proteinExistence type="inferred from homology"/>
<dbReference type="GO" id="GO:0005634">
    <property type="term" value="C:nucleus"/>
    <property type="evidence" value="ECO:0007669"/>
    <property type="project" value="UniProtKB-SubCell"/>
</dbReference>
<dbReference type="InterPro" id="IPR003323">
    <property type="entry name" value="OTU_dom"/>
</dbReference>
<protein>
    <recommendedName>
        <fullName evidence="5">ubiquitinyl hydrolase 1</fullName>
        <ecNumber evidence="5">3.4.19.12</ecNumber>
    </recommendedName>
</protein>
<dbReference type="SMART" id="SM00547">
    <property type="entry name" value="ZnF_RBZ"/>
    <property type="match status" value="3"/>
</dbReference>
<dbReference type="FunFam" id="4.10.1060.10:FF:000006">
    <property type="entry name" value="ubiquitin thioesterase ZRANB1 isoform X1"/>
    <property type="match status" value="1"/>
</dbReference>
<dbReference type="FunFam" id="4.10.1060.10:FF:000011">
    <property type="entry name" value="ubiquitin thioesterase ZRANB1 isoform X1"/>
    <property type="match status" value="1"/>
</dbReference>
<feature type="region of interest" description="Disordered" evidence="20">
    <location>
        <begin position="203"/>
        <end position="228"/>
    </location>
</feature>
<evidence type="ECO:0000256" key="13">
    <source>
        <dbReference type="ARBA" id="ARBA00022801"/>
    </source>
</evidence>
<dbReference type="InterPro" id="IPR036443">
    <property type="entry name" value="Znf_RanBP2_sf"/>
</dbReference>
<dbReference type="FunFam" id="1.25.40.560:FF:000001">
    <property type="entry name" value="ubiquitin thioesterase ZRANB1 isoform X1"/>
    <property type="match status" value="1"/>
</dbReference>
<dbReference type="GO" id="GO:0070530">
    <property type="term" value="F:K63-linked polyubiquitin modification-dependent protein binding"/>
    <property type="evidence" value="ECO:0007669"/>
    <property type="project" value="TreeGrafter"/>
</dbReference>
<dbReference type="CDD" id="cd22767">
    <property type="entry name" value="OTU_ZRANB1"/>
    <property type="match status" value="1"/>
</dbReference>
<dbReference type="Pfam" id="PF00641">
    <property type="entry name" value="Zn_ribbon_RanBP"/>
    <property type="match status" value="2"/>
</dbReference>
<evidence type="ECO:0000256" key="7">
    <source>
        <dbReference type="ARBA" id="ARBA00022670"/>
    </source>
</evidence>
<keyword evidence="15" id="KW-0862">Zinc</keyword>
<reference evidence="23 24" key="1">
    <citation type="submission" date="2019-09" db="EMBL/GenBank/DDBJ databases">
        <title>Bird 10,000 Genomes (B10K) Project - Family phase.</title>
        <authorList>
            <person name="Zhang G."/>
        </authorList>
    </citation>
    <scope>NUCLEOTIDE SEQUENCE [LARGE SCALE GENOMIC DNA]</scope>
    <source>
        <strain evidence="23">B10K-DU-011-36</strain>
        <tissue evidence="23">Muscle</tissue>
    </source>
</reference>
<organism evidence="23 24">
    <name type="scientific">Chauna torquata</name>
    <name type="common">Southern screamer</name>
    <dbReference type="NCBI Taxonomy" id="30388"/>
    <lineage>
        <taxon>Eukaryota</taxon>
        <taxon>Metazoa</taxon>
        <taxon>Chordata</taxon>
        <taxon>Craniata</taxon>
        <taxon>Vertebrata</taxon>
        <taxon>Euteleostomi</taxon>
        <taxon>Archelosauria</taxon>
        <taxon>Archosauria</taxon>
        <taxon>Dinosauria</taxon>
        <taxon>Saurischia</taxon>
        <taxon>Theropoda</taxon>
        <taxon>Coelurosauria</taxon>
        <taxon>Aves</taxon>
        <taxon>Neognathae</taxon>
        <taxon>Galloanserae</taxon>
        <taxon>Anseriformes</taxon>
        <taxon>Anhimidae</taxon>
        <taxon>Chauna</taxon>
    </lineage>
</organism>
<feature type="region of interest" description="Disordered" evidence="20">
    <location>
        <begin position="41"/>
        <end position="76"/>
    </location>
</feature>
<dbReference type="FunFam" id="4.10.1060.10:FF:000012">
    <property type="entry name" value="ubiquitin thioesterase ZRANB1 isoform X1"/>
    <property type="match status" value="1"/>
</dbReference>
<evidence type="ECO:0000256" key="8">
    <source>
        <dbReference type="ARBA" id="ARBA00022687"/>
    </source>
</evidence>
<evidence type="ECO:0000259" key="21">
    <source>
        <dbReference type="PROSITE" id="PS50199"/>
    </source>
</evidence>
<evidence type="ECO:0000256" key="18">
    <source>
        <dbReference type="ARBA" id="ARBA00059005"/>
    </source>
</evidence>
<dbReference type="GO" id="GO:0035523">
    <property type="term" value="P:protein K29-linked deubiquitination"/>
    <property type="evidence" value="ECO:0007669"/>
    <property type="project" value="TreeGrafter"/>
</dbReference>
<dbReference type="Proteomes" id="UP000537522">
    <property type="component" value="Unassembled WGS sequence"/>
</dbReference>
<feature type="region of interest" description="Disordered" evidence="20">
    <location>
        <begin position="117"/>
        <end position="137"/>
    </location>
</feature>
<accession>A0A7L0JZP4</accession>
<dbReference type="GO" id="GO:0030177">
    <property type="term" value="P:positive regulation of Wnt signaling pathway"/>
    <property type="evidence" value="ECO:0007669"/>
    <property type="project" value="TreeGrafter"/>
</dbReference>
<dbReference type="GO" id="GO:1990168">
    <property type="term" value="P:protein K33-linked deubiquitination"/>
    <property type="evidence" value="ECO:0007669"/>
    <property type="project" value="TreeGrafter"/>
</dbReference>
<feature type="non-terminal residue" evidence="23">
    <location>
        <position position="1"/>
    </location>
</feature>
<keyword evidence="14" id="KW-0788">Thiol protease</keyword>
<comment type="function">
    <text evidence="18">Ubiquitin thioesterase, which specifically hydrolyzes 'Lys-29'-linked and 'Lys-33'-linked diubiquitin. Also cleaves 'Lys-63'-linked chains, but with 40-fold less efficiency compared to 'Lys-29'-linked ones. Positive regulator of the Wnt signaling pathway that deubiquitinates APC protein, a negative regulator of Wnt-mediated transcription. Acts as a regulator of autophagy by mediating deubiquitination of PIK3C3/VPS34, thereby promoting autophagosome maturation. Plays a role in the regulation of cell morphology and cytoskeletal organization. Required in the stress fiber dynamics and cell migration.</text>
</comment>
<comment type="caution">
    <text evidence="23">The sequence shown here is derived from an EMBL/GenBank/DDBJ whole genome shotgun (WGS) entry which is preliminary data.</text>
</comment>
<evidence type="ECO:0000256" key="19">
    <source>
        <dbReference type="PROSITE-ProRule" id="PRU00322"/>
    </source>
</evidence>
<gene>
    <name evidence="23" type="primary">Zranb1</name>
    <name evidence="23" type="ORF">CHATOR_R12167</name>
</gene>
<dbReference type="GO" id="GO:0016477">
    <property type="term" value="P:cell migration"/>
    <property type="evidence" value="ECO:0007669"/>
    <property type="project" value="TreeGrafter"/>
</dbReference>
<dbReference type="GO" id="GO:0005737">
    <property type="term" value="C:cytoplasm"/>
    <property type="evidence" value="ECO:0007669"/>
    <property type="project" value="UniProtKB-SubCell"/>
</dbReference>
<comment type="catalytic activity">
    <reaction evidence="1">
        <text>Thiol-dependent hydrolysis of ester, thioester, amide, peptide and isopeptide bonds formed by the C-terminal Gly of ubiquitin (a 76-residue protein attached to proteins as an intracellular targeting signal).</text>
        <dbReference type="EC" id="3.4.19.12"/>
    </reaction>
</comment>
<dbReference type="GO" id="GO:0008270">
    <property type="term" value="F:zinc ion binding"/>
    <property type="evidence" value="ECO:0007669"/>
    <property type="project" value="UniProtKB-KW"/>
</dbReference>
<dbReference type="PANTHER" id="PTHR13367">
    <property type="entry name" value="UBIQUITIN THIOESTERASE"/>
    <property type="match status" value="1"/>
</dbReference>
<dbReference type="SUPFAM" id="SSF90209">
    <property type="entry name" value="Ran binding protein zinc finger-like"/>
    <property type="match status" value="3"/>
</dbReference>
<evidence type="ECO:0000256" key="16">
    <source>
        <dbReference type="ARBA" id="ARBA00023043"/>
    </source>
</evidence>
<keyword evidence="17" id="KW-0539">Nucleus</keyword>
<dbReference type="PROSITE" id="PS50802">
    <property type="entry name" value="OTU"/>
    <property type="match status" value="1"/>
</dbReference>
<feature type="domain" description="RanBP2-type" evidence="21">
    <location>
        <begin position="87"/>
        <end position="116"/>
    </location>
</feature>
<keyword evidence="8" id="KW-0879">Wnt signaling pathway</keyword>
<feature type="domain" description="OTU" evidence="22">
    <location>
        <begin position="435"/>
        <end position="595"/>
    </location>
</feature>
<evidence type="ECO:0000256" key="2">
    <source>
        <dbReference type="ARBA" id="ARBA00004123"/>
    </source>
</evidence>
<evidence type="ECO:0000256" key="20">
    <source>
        <dbReference type="SAM" id="MobiDB-lite"/>
    </source>
</evidence>
<dbReference type="InterPro" id="IPR049768">
    <property type="entry name" value="ZRANB1_OTU"/>
</dbReference>
<evidence type="ECO:0000256" key="14">
    <source>
        <dbReference type="ARBA" id="ARBA00022807"/>
    </source>
</evidence>
<keyword evidence="13" id="KW-0378">Hydrolase</keyword>
<feature type="compositionally biased region" description="Polar residues" evidence="20">
    <location>
        <begin position="117"/>
        <end position="129"/>
    </location>
</feature>
<dbReference type="InterPro" id="IPR001876">
    <property type="entry name" value="Znf_RanBP2"/>
</dbReference>
<keyword evidence="11 19" id="KW-0863">Zinc-finger</keyword>
<dbReference type="GO" id="GO:0007010">
    <property type="term" value="P:cytoskeleton organization"/>
    <property type="evidence" value="ECO:0007669"/>
    <property type="project" value="TreeGrafter"/>
</dbReference>
<feature type="domain" description="RanBP2-type" evidence="21">
    <location>
        <begin position="152"/>
        <end position="181"/>
    </location>
</feature>
<evidence type="ECO:0000256" key="15">
    <source>
        <dbReference type="ARBA" id="ARBA00022833"/>
    </source>
</evidence>
<evidence type="ECO:0000256" key="12">
    <source>
        <dbReference type="ARBA" id="ARBA00022786"/>
    </source>
</evidence>
<evidence type="ECO:0000256" key="6">
    <source>
        <dbReference type="ARBA" id="ARBA00022490"/>
    </source>
</evidence>
<comment type="subcellular location">
    <subcellularLocation>
        <location evidence="3">Cytoplasm</location>
    </subcellularLocation>
    <subcellularLocation>
        <location evidence="2">Nucleus</location>
    </subcellularLocation>
</comment>
<dbReference type="Gene3D" id="4.10.1060.10">
    <property type="entry name" value="Zinc finger, RanBP2-type"/>
    <property type="match status" value="3"/>
</dbReference>
<evidence type="ECO:0000256" key="10">
    <source>
        <dbReference type="ARBA" id="ARBA00022737"/>
    </source>
</evidence>
<dbReference type="PANTHER" id="PTHR13367:SF28">
    <property type="entry name" value="UBIQUITIN THIOESTERASE ZRANB1"/>
    <property type="match status" value="1"/>
</dbReference>
<dbReference type="GO" id="GO:0016055">
    <property type="term" value="P:Wnt signaling pathway"/>
    <property type="evidence" value="ECO:0007669"/>
    <property type="project" value="UniProtKB-KW"/>
</dbReference>
<dbReference type="GO" id="GO:0071947">
    <property type="term" value="P:protein deubiquitination involved in ubiquitin-dependent protein catabolic process"/>
    <property type="evidence" value="ECO:0007669"/>
    <property type="project" value="TreeGrafter"/>
</dbReference>
<keyword evidence="9" id="KW-0479">Metal-binding</keyword>
<keyword evidence="7" id="KW-0645">Protease</keyword>
<keyword evidence="10" id="KW-0677">Repeat</keyword>
<keyword evidence="12" id="KW-0833">Ubl conjugation pathway</keyword>
<dbReference type="EC" id="3.4.19.12" evidence="5"/>
<dbReference type="GO" id="GO:0004843">
    <property type="term" value="F:cysteine-type deubiquitinase activity"/>
    <property type="evidence" value="ECO:0007669"/>
    <property type="project" value="UniProtKB-EC"/>
</dbReference>
<keyword evidence="24" id="KW-1185">Reference proteome</keyword>
<feature type="compositionally biased region" description="Polar residues" evidence="20">
    <location>
        <begin position="209"/>
        <end position="222"/>
    </location>
</feature>
<keyword evidence="16" id="KW-0040">ANK repeat</keyword>